<dbReference type="Pfam" id="PF03484">
    <property type="entry name" value="B5"/>
    <property type="match status" value="1"/>
</dbReference>
<evidence type="ECO:0000256" key="1">
    <source>
        <dbReference type="ARBA" id="ARBA00008653"/>
    </source>
</evidence>
<evidence type="ECO:0000256" key="3">
    <source>
        <dbReference type="ARBA" id="ARBA00022598"/>
    </source>
</evidence>
<dbReference type="GO" id="GO:0000287">
    <property type="term" value="F:magnesium ion binding"/>
    <property type="evidence" value="ECO:0007669"/>
    <property type="project" value="UniProtKB-UniRule"/>
</dbReference>
<evidence type="ECO:0000256" key="7">
    <source>
        <dbReference type="ARBA" id="ARBA00022842"/>
    </source>
</evidence>
<dbReference type="GO" id="GO:0005524">
    <property type="term" value="F:ATP binding"/>
    <property type="evidence" value="ECO:0007669"/>
    <property type="project" value="UniProtKB-UniRule"/>
</dbReference>
<keyword evidence="8 11" id="KW-0648">Protein biosynthesis</keyword>
<dbReference type="SUPFAM" id="SSF55681">
    <property type="entry name" value="Class II aaRS and biotin synthetases"/>
    <property type="match status" value="1"/>
</dbReference>
<dbReference type="Gene3D" id="3.30.70.380">
    <property type="entry name" value="Ferrodoxin-fold anticodon-binding domain"/>
    <property type="match status" value="1"/>
</dbReference>
<organism evidence="14 15">
    <name type="scientific">Candidatus Giovannonibacteria bacterium GW2011_GWB1_47_6b</name>
    <dbReference type="NCBI Taxonomy" id="1618655"/>
    <lineage>
        <taxon>Bacteria</taxon>
        <taxon>Candidatus Giovannoniibacteriota</taxon>
    </lineage>
</organism>
<evidence type="ECO:0000256" key="11">
    <source>
        <dbReference type="HAMAP-Rule" id="MF_00283"/>
    </source>
</evidence>
<dbReference type="InterPro" id="IPR004532">
    <property type="entry name" value="Phe-tRNA-ligase_IIc_bsu_bact"/>
</dbReference>
<evidence type="ECO:0000256" key="8">
    <source>
        <dbReference type="ARBA" id="ARBA00022917"/>
    </source>
</evidence>
<dbReference type="PROSITE" id="PS51483">
    <property type="entry name" value="B5"/>
    <property type="match status" value="1"/>
</dbReference>
<dbReference type="AlphaFoldDB" id="A0A0G1W328"/>
<keyword evidence="9 11" id="KW-0030">Aminoacyl-tRNA synthetase</keyword>
<dbReference type="NCBIfam" id="TIGR00472">
    <property type="entry name" value="pheT_bact"/>
    <property type="match status" value="1"/>
</dbReference>
<comment type="cofactor">
    <cofactor evidence="11">
        <name>Mg(2+)</name>
        <dbReference type="ChEBI" id="CHEBI:18420"/>
    </cofactor>
    <text evidence="11">Binds 2 magnesium ions per tetramer.</text>
</comment>
<dbReference type="Proteomes" id="UP000034682">
    <property type="component" value="Unassembled WGS sequence"/>
</dbReference>
<keyword evidence="3 11" id="KW-0436">Ligase</keyword>
<sequence>MKFSYSWLSDYVKSMPEPKKLAELFTLRAYQVESIEKKGSDTVFDIELLPNRFADLAGHIGIAREIHAIYGSKFLFPKPDARRSKTPIKEYVRAAVENGTAWRYTLSYVEGVSVKPSPKKIQERLTACGLRPINSLVDATNYFMLDTGNPAHAFDYDKIEGKTISVRRARPSETMETIDGAVINLMKNDVVIADARGPIALAGIKGGKRAEITKDTKRALIELGVFDPARVRETARRVGFTTDASMRFSHLLPARVLGSTVELLIGYIQNFAGGIAAKDSVDIHKPFPKIIPILLDVPYASHLLGAVLSEKEILTILKRMGCSTVKGKARTLMVAPPPWREDLKSSEDLIEDIGRIYGIERIEARPPRAPMISSGHDELHIFSDQLRGYMKELGYAEAINYALVSEDDLASIGEARSTLKLANPLSKEYAVFRTSMFPGLLKNIKIGTLYEHSPRLFEVGRVFRPARNTPEEHMMLACILSGTKKSGGLYYEAKGTLEALVEECGLDDIWFREVDPKASVWPFTLLGTMHPHRSAQVEIGTKRVGYLFEVHPDFRAREPVVFFELSIPNILGDISQKREFRAIPRFPAMVRDLSVLVHKDERADSVIDVIENSGGQLLADVDLFDYYEGSGFGEDRKSLAFHLVFQSSERTLKDKEVLDRIVVIKRALGERGWEVRE</sequence>
<dbReference type="HAMAP" id="MF_00283">
    <property type="entry name" value="Phe_tRNA_synth_beta1"/>
    <property type="match status" value="1"/>
</dbReference>
<dbReference type="Gene3D" id="3.30.930.10">
    <property type="entry name" value="Bira Bifunctional Protein, Domain 2"/>
    <property type="match status" value="1"/>
</dbReference>
<dbReference type="Pfam" id="PF03147">
    <property type="entry name" value="FDX-ACB"/>
    <property type="match status" value="1"/>
</dbReference>
<evidence type="ECO:0000259" key="13">
    <source>
        <dbReference type="PROSITE" id="PS51483"/>
    </source>
</evidence>
<dbReference type="InterPro" id="IPR020825">
    <property type="entry name" value="Phe-tRNA_synthase-like_B3/B4"/>
</dbReference>
<dbReference type="GO" id="GO:0003723">
    <property type="term" value="F:RNA binding"/>
    <property type="evidence" value="ECO:0007669"/>
    <property type="project" value="InterPro"/>
</dbReference>
<feature type="binding site" evidence="11">
    <location>
        <position position="342"/>
    </location>
    <ligand>
        <name>Mg(2+)</name>
        <dbReference type="ChEBI" id="CHEBI:18420"/>
        <note>shared with alpha subunit</note>
    </ligand>
</feature>
<feature type="binding site" evidence="11">
    <location>
        <position position="348"/>
    </location>
    <ligand>
        <name>Mg(2+)</name>
        <dbReference type="ChEBI" id="CHEBI:18420"/>
        <note>shared with alpha subunit</note>
    </ligand>
</feature>
<dbReference type="PANTHER" id="PTHR10947">
    <property type="entry name" value="PHENYLALANYL-TRNA SYNTHETASE BETA CHAIN AND LEUCINE-RICH REPEAT-CONTAINING PROTEIN 47"/>
    <property type="match status" value="1"/>
</dbReference>
<dbReference type="GO" id="GO:0006432">
    <property type="term" value="P:phenylalanyl-tRNA aminoacylation"/>
    <property type="evidence" value="ECO:0007669"/>
    <property type="project" value="UniProtKB-UniRule"/>
</dbReference>
<evidence type="ECO:0000313" key="15">
    <source>
        <dbReference type="Proteomes" id="UP000034682"/>
    </source>
</evidence>
<dbReference type="SMART" id="SM00873">
    <property type="entry name" value="B3_4"/>
    <property type="match status" value="1"/>
</dbReference>
<dbReference type="SMART" id="SM00874">
    <property type="entry name" value="B5"/>
    <property type="match status" value="1"/>
</dbReference>
<reference evidence="14 15" key="1">
    <citation type="journal article" date="2015" name="Nature">
        <title>rRNA introns, odd ribosomes, and small enigmatic genomes across a large radiation of phyla.</title>
        <authorList>
            <person name="Brown C.T."/>
            <person name="Hug L.A."/>
            <person name="Thomas B.C."/>
            <person name="Sharon I."/>
            <person name="Castelle C.J."/>
            <person name="Singh A."/>
            <person name="Wilkins M.J."/>
            <person name="Williams K.H."/>
            <person name="Banfield J.F."/>
        </authorList>
    </citation>
    <scope>NUCLEOTIDE SEQUENCE [LARGE SCALE GENOMIC DNA]</scope>
</reference>
<dbReference type="InterPro" id="IPR041616">
    <property type="entry name" value="PheRS_beta_core"/>
</dbReference>
<dbReference type="PROSITE" id="PS51447">
    <property type="entry name" value="FDX_ACB"/>
    <property type="match status" value="1"/>
</dbReference>
<feature type="binding site" evidence="11">
    <location>
        <position position="352"/>
    </location>
    <ligand>
        <name>Mg(2+)</name>
        <dbReference type="ChEBI" id="CHEBI:18420"/>
        <note>shared with alpha subunit</note>
    </ligand>
</feature>
<dbReference type="InterPro" id="IPR005146">
    <property type="entry name" value="B3/B4_tRNA-bd"/>
</dbReference>
<dbReference type="InterPro" id="IPR036690">
    <property type="entry name" value="Fdx_antiC-bd_sf"/>
</dbReference>
<feature type="domain" description="B5" evidence="13">
    <location>
        <begin position="288"/>
        <end position="364"/>
    </location>
</feature>
<dbReference type="SMART" id="SM00896">
    <property type="entry name" value="FDX-ACB"/>
    <property type="match status" value="1"/>
</dbReference>
<evidence type="ECO:0000256" key="9">
    <source>
        <dbReference type="ARBA" id="ARBA00023146"/>
    </source>
</evidence>
<dbReference type="Pfam" id="PF17759">
    <property type="entry name" value="tRNA_synthFbeta"/>
    <property type="match status" value="1"/>
</dbReference>
<dbReference type="InterPro" id="IPR009061">
    <property type="entry name" value="DNA-bd_dom_put_sf"/>
</dbReference>
<dbReference type="InterPro" id="IPR045864">
    <property type="entry name" value="aa-tRNA-synth_II/BPL/LPL"/>
</dbReference>
<dbReference type="Gene3D" id="3.30.56.10">
    <property type="match status" value="2"/>
</dbReference>
<evidence type="ECO:0000256" key="4">
    <source>
        <dbReference type="ARBA" id="ARBA00022723"/>
    </source>
</evidence>
<dbReference type="GO" id="GO:0004826">
    <property type="term" value="F:phenylalanine-tRNA ligase activity"/>
    <property type="evidence" value="ECO:0007669"/>
    <property type="project" value="UniProtKB-UniRule"/>
</dbReference>
<dbReference type="PANTHER" id="PTHR10947:SF0">
    <property type="entry name" value="PHENYLALANINE--TRNA LIGASE BETA SUBUNIT"/>
    <property type="match status" value="1"/>
</dbReference>
<dbReference type="GO" id="GO:0009328">
    <property type="term" value="C:phenylalanine-tRNA ligase complex"/>
    <property type="evidence" value="ECO:0007669"/>
    <property type="project" value="TreeGrafter"/>
</dbReference>
<feature type="domain" description="FDX-ACB" evidence="12">
    <location>
        <begin position="584"/>
        <end position="676"/>
    </location>
</feature>
<comment type="subunit">
    <text evidence="2 11">Tetramer of two alpha and two beta subunits.</text>
</comment>
<dbReference type="Gene3D" id="3.50.40.10">
    <property type="entry name" value="Phenylalanyl-trna Synthetase, Chain B, domain 3"/>
    <property type="match status" value="1"/>
</dbReference>
<evidence type="ECO:0000256" key="2">
    <source>
        <dbReference type="ARBA" id="ARBA00011209"/>
    </source>
</evidence>
<comment type="subcellular location">
    <subcellularLocation>
        <location evidence="11">Cytoplasm</location>
    </subcellularLocation>
</comment>
<dbReference type="EMBL" id="LCOK01000014">
    <property type="protein sequence ID" value="KKU76710.1"/>
    <property type="molecule type" value="Genomic_DNA"/>
</dbReference>
<evidence type="ECO:0000256" key="5">
    <source>
        <dbReference type="ARBA" id="ARBA00022741"/>
    </source>
</evidence>
<keyword evidence="7 11" id="KW-0460">Magnesium</keyword>
<dbReference type="InterPro" id="IPR005147">
    <property type="entry name" value="tRNA_synthase_B5-dom"/>
</dbReference>
<accession>A0A0G1W328</accession>
<evidence type="ECO:0000313" key="14">
    <source>
        <dbReference type="EMBL" id="KKU76710.1"/>
    </source>
</evidence>
<comment type="caution">
    <text evidence="14">The sequence shown here is derived from an EMBL/GenBank/DDBJ whole genome shotgun (WGS) entry which is preliminary data.</text>
</comment>
<evidence type="ECO:0000259" key="12">
    <source>
        <dbReference type="PROSITE" id="PS51447"/>
    </source>
</evidence>
<dbReference type="InterPro" id="IPR005121">
    <property type="entry name" value="Fdx_antiC-bd"/>
</dbReference>
<evidence type="ECO:0000256" key="10">
    <source>
        <dbReference type="ARBA" id="ARBA00049255"/>
    </source>
</evidence>
<keyword evidence="5 11" id="KW-0547">Nucleotide-binding</keyword>
<gene>
    <name evidence="11" type="primary">pheT</name>
    <name evidence="14" type="ORF">UY02_C0014G0014</name>
</gene>
<keyword evidence="6 11" id="KW-0067">ATP-binding</keyword>
<dbReference type="PATRIC" id="fig|1618655.3.peg.346"/>
<name>A0A0G1W328_9BACT</name>
<proteinExistence type="inferred from homology"/>
<evidence type="ECO:0000256" key="6">
    <source>
        <dbReference type="ARBA" id="ARBA00022840"/>
    </source>
</evidence>
<keyword evidence="4 11" id="KW-0479">Metal-binding</keyword>
<dbReference type="Pfam" id="PF03483">
    <property type="entry name" value="B3_4"/>
    <property type="match status" value="1"/>
</dbReference>
<comment type="similarity">
    <text evidence="1 11">Belongs to the phenylalanyl-tRNA synthetase beta subunit family. Type 1 subfamily.</text>
</comment>
<dbReference type="SUPFAM" id="SSF56037">
    <property type="entry name" value="PheT/TilS domain"/>
    <property type="match status" value="1"/>
</dbReference>
<keyword evidence="11" id="KW-0963">Cytoplasm</keyword>
<comment type="catalytic activity">
    <reaction evidence="10 11">
        <text>tRNA(Phe) + L-phenylalanine + ATP = L-phenylalanyl-tRNA(Phe) + AMP + diphosphate + H(+)</text>
        <dbReference type="Rhea" id="RHEA:19413"/>
        <dbReference type="Rhea" id="RHEA-COMP:9668"/>
        <dbReference type="Rhea" id="RHEA-COMP:9699"/>
        <dbReference type="ChEBI" id="CHEBI:15378"/>
        <dbReference type="ChEBI" id="CHEBI:30616"/>
        <dbReference type="ChEBI" id="CHEBI:33019"/>
        <dbReference type="ChEBI" id="CHEBI:58095"/>
        <dbReference type="ChEBI" id="CHEBI:78442"/>
        <dbReference type="ChEBI" id="CHEBI:78531"/>
        <dbReference type="ChEBI" id="CHEBI:456215"/>
        <dbReference type="EC" id="6.1.1.20"/>
    </reaction>
</comment>
<dbReference type="EC" id="6.1.1.20" evidence="11"/>
<dbReference type="InterPro" id="IPR045060">
    <property type="entry name" value="Phe-tRNA-ligase_IIc_bsu"/>
</dbReference>
<protein>
    <recommendedName>
        <fullName evidence="11">Phenylalanine--tRNA ligase beta subunit</fullName>
        <ecNumber evidence="11">6.1.1.20</ecNumber>
    </recommendedName>
    <alternativeName>
        <fullName evidence="11">Phenylalanyl-tRNA synthetase beta subunit</fullName>
        <shortName evidence="11">PheRS</shortName>
    </alternativeName>
</protein>
<dbReference type="CDD" id="cd00769">
    <property type="entry name" value="PheRS_beta_core"/>
    <property type="match status" value="1"/>
</dbReference>
<dbReference type="SUPFAM" id="SSF46955">
    <property type="entry name" value="Putative DNA-binding domain"/>
    <property type="match status" value="2"/>
</dbReference>
<dbReference type="SUPFAM" id="SSF54991">
    <property type="entry name" value="Anticodon-binding domain of PheRS"/>
    <property type="match status" value="1"/>
</dbReference>
<feature type="binding site" evidence="11">
    <location>
        <position position="351"/>
    </location>
    <ligand>
        <name>Mg(2+)</name>
        <dbReference type="ChEBI" id="CHEBI:18420"/>
        <note>shared with alpha subunit</note>
    </ligand>
</feature>